<dbReference type="InterPro" id="IPR002912">
    <property type="entry name" value="ACT_dom"/>
</dbReference>
<dbReference type="Gene3D" id="2.10.260.10">
    <property type="match status" value="1"/>
</dbReference>
<protein>
    <submittedName>
        <fullName evidence="3">Transcriptional regulator, AbrB family</fullName>
    </submittedName>
</protein>
<dbReference type="HOGENOM" id="CLU_149765_0_0_2"/>
<dbReference type="PROSITE" id="PS51671">
    <property type="entry name" value="ACT"/>
    <property type="match status" value="1"/>
</dbReference>
<dbReference type="KEGG" id="ffo:FFONT_0429"/>
<dbReference type="InterPro" id="IPR037914">
    <property type="entry name" value="SpoVT-AbrB_sf"/>
</dbReference>
<evidence type="ECO:0000313" key="3">
    <source>
        <dbReference type="EMBL" id="AFH42419.1"/>
    </source>
</evidence>
<dbReference type="EMBL" id="CP003423">
    <property type="protein sequence ID" value="AFH42419.1"/>
    <property type="molecule type" value="Genomic_DNA"/>
</dbReference>
<dbReference type="NCBIfam" id="TIGR01439">
    <property type="entry name" value="lp_hng_hel_AbrB"/>
    <property type="match status" value="1"/>
</dbReference>
<name>I0A0B2_FERFK</name>
<gene>
    <name evidence="3" type="ordered locus">FFONT_0429</name>
</gene>
<dbReference type="PROSITE" id="PS51740">
    <property type="entry name" value="SPOVT_ABRB"/>
    <property type="match status" value="1"/>
</dbReference>
<sequence>MVSLKLSSVVKIDPKGRVTIPLFIRESMDISEGRYMVLIADVDKKEMILTPITTKNEELYEIRVELQDKPGALADLTKAFLDMKLDILISKCSTIKRGEIGECTMIVEPGNKEIKPEEIEKKISELPVIYMVSVKPVEKNF</sequence>
<evidence type="ECO:0000259" key="1">
    <source>
        <dbReference type="PROSITE" id="PS51671"/>
    </source>
</evidence>
<dbReference type="InParanoid" id="I0A0B2"/>
<keyword evidence="4" id="KW-1185">Reference proteome</keyword>
<evidence type="ECO:0000259" key="2">
    <source>
        <dbReference type="PROSITE" id="PS51740"/>
    </source>
</evidence>
<dbReference type="InterPro" id="IPR007159">
    <property type="entry name" value="SpoVT-AbrB_dom"/>
</dbReference>
<dbReference type="SUPFAM" id="SSF55021">
    <property type="entry name" value="ACT-like"/>
    <property type="match status" value="1"/>
</dbReference>
<dbReference type="Proteomes" id="UP000007391">
    <property type="component" value="Chromosome"/>
</dbReference>
<dbReference type="InterPro" id="IPR045865">
    <property type="entry name" value="ACT-like_dom_sf"/>
</dbReference>
<dbReference type="STRING" id="1163730.FFONT_0429"/>
<dbReference type="eggNOG" id="arCOG00811">
    <property type="taxonomic scope" value="Archaea"/>
</dbReference>
<reference evidence="3 4" key="2">
    <citation type="journal article" date="2014" name="Extremophiles">
        <title>Analysis of the complete genome of Fervidococcus fontis confirms the distinct phylogenetic position of the order Fervidicoccales and suggests its environmental function.</title>
        <authorList>
            <person name="Lebedinsky A.V."/>
            <person name="Mardanov A.V."/>
            <person name="Kublanov I.V."/>
            <person name="Gumerov V.M."/>
            <person name="Beletsky A.V."/>
            <person name="Perevalova A.A."/>
            <person name="Bidzhieva S.Kh."/>
            <person name="Bonch-Osmolovskaya E.A."/>
            <person name="Skryabin K.G."/>
            <person name="Ravin N.V."/>
        </authorList>
    </citation>
    <scope>NUCLEOTIDE SEQUENCE [LARGE SCALE GENOMIC DNA]</scope>
    <source>
        <strain evidence="4">DSM 19380 / VKM B-2539 / Kam940</strain>
    </source>
</reference>
<dbReference type="Gene3D" id="3.30.70.260">
    <property type="match status" value="1"/>
</dbReference>
<feature type="domain" description="ACT" evidence="1">
    <location>
        <begin position="61"/>
        <end position="139"/>
    </location>
</feature>
<accession>I0A0B2</accession>
<evidence type="ECO:0000313" key="4">
    <source>
        <dbReference type="Proteomes" id="UP000007391"/>
    </source>
</evidence>
<dbReference type="GO" id="GO:0003677">
    <property type="term" value="F:DNA binding"/>
    <property type="evidence" value="ECO:0007669"/>
    <property type="project" value="InterPro"/>
</dbReference>
<dbReference type="AlphaFoldDB" id="I0A0B2"/>
<reference evidence="4" key="1">
    <citation type="submission" date="2012-03" db="EMBL/GenBank/DDBJ databases">
        <title>Fervidicoccus fontis complete genome analysis confirms its distinct phylogenetic position and predicts its environmental function.</title>
        <authorList>
            <person name="Lebedinsky A.V."/>
            <person name="Mardanov A.V."/>
            <person name="Gumerov V.M."/>
            <person name="Beletsky A.V."/>
            <person name="Kublanov I.V."/>
            <person name="Perevalova A.A."/>
            <person name="Bonch-Osmolovskaya E.A."/>
            <person name="Ravin N.V."/>
            <person name="Skryabin K.G."/>
        </authorList>
    </citation>
    <scope>NUCLEOTIDE SEQUENCE [LARGE SCALE GENOMIC DNA]</scope>
    <source>
        <strain evidence="4">DSM 19380 / VKM B-2539 / Kam940</strain>
    </source>
</reference>
<dbReference type="Pfam" id="PF01842">
    <property type="entry name" value="ACT"/>
    <property type="match status" value="1"/>
</dbReference>
<dbReference type="SMART" id="SM00966">
    <property type="entry name" value="SpoVT_AbrB"/>
    <property type="match status" value="1"/>
</dbReference>
<organism evidence="3 4">
    <name type="scientific">Fervidicoccus fontis (strain DSM 19380 / JCM 18336 / VKM B-2539 / Kam940)</name>
    <dbReference type="NCBI Taxonomy" id="1163730"/>
    <lineage>
        <taxon>Archaea</taxon>
        <taxon>Thermoproteota</taxon>
        <taxon>Thermoprotei</taxon>
        <taxon>Fervidicoccales</taxon>
        <taxon>Fervidicoccaceae</taxon>
        <taxon>Fervidicoccus</taxon>
    </lineage>
</organism>
<feature type="domain" description="SpoVT-AbrB" evidence="2">
    <location>
        <begin position="7"/>
        <end position="54"/>
    </location>
</feature>
<proteinExistence type="predicted"/>
<dbReference type="CDD" id="cd04873">
    <property type="entry name" value="ACT_UUR-ACR-like"/>
    <property type="match status" value="1"/>
</dbReference>
<dbReference type="SUPFAM" id="SSF89447">
    <property type="entry name" value="AbrB/MazE/MraZ-like"/>
    <property type="match status" value="1"/>
</dbReference>